<dbReference type="Proteomes" id="UP000660801">
    <property type="component" value="Unassembled WGS sequence"/>
</dbReference>
<comment type="caution">
    <text evidence="3">The sequence shown here is derived from an EMBL/GenBank/DDBJ whole genome shotgun (WGS) entry which is preliminary data.</text>
</comment>
<dbReference type="AlphaFoldDB" id="A0A917EFI9"/>
<evidence type="ECO:0000259" key="2">
    <source>
        <dbReference type="Pfam" id="PF22772"/>
    </source>
</evidence>
<feature type="domain" description="WsaF N-terminal" evidence="1">
    <location>
        <begin position="142"/>
        <end position="197"/>
    </location>
</feature>
<dbReference type="EMBL" id="BMJN01000007">
    <property type="protein sequence ID" value="GGE27938.1"/>
    <property type="molecule type" value="Genomic_DNA"/>
</dbReference>
<reference evidence="3" key="2">
    <citation type="submission" date="2020-09" db="EMBL/GenBank/DDBJ databases">
        <authorList>
            <person name="Sun Q."/>
            <person name="Zhou Y."/>
        </authorList>
    </citation>
    <scope>NUCLEOTIDE SEQUENCE</scope>
    <source>
        <strain evidence="3">CGMCC 1.15533</strain>
    </source>
</reference>
<dbReference type="RefSeq" id="WP_068992363.1">
    <property type="nucleotide sequence ID" value="NZ_BMJN01000007.1"/>
</dbReference>
<dbReference type="Gene3D" id="3.40.50.2000">
    <property type="entry name" value="Glycogen Phosphorylase B"/>
    <property type="match status" value="1"/>
</dbReference>
<dbReference type="InterPro" id="IPR055050">
    <property type="entry name" value="WsaF_C"/>
</dbReference>
<protein>
    <submittedName>
        <fullName evidence="3">Glycosyl transferase family 1</fullName>
    </submittedName>
</protein>
<evidence type="ECO:0000313" key="3">
    <source>
        <dbReference type="EMBL" id="GGE27938.1"/>
    </source>
</evidence>
<dbReference type="Pfam" id="PF22772">
    <property type="entry name" value="WsaF_C"/>
    <property type="match status" value="1"/>
</dbReference>
<keyword evidence="3" id="KW-0808">Transferase</keyword>
<feature type="domain" description="WsaF C-terminal" evidence="2">
    <location>
        <begin position="241"/>
        <end position="366"/>
    </location>
</feature>
<organism evidence="3 4">
    <name type="scientific">Streptococcus himalayensis</name>
    <dbReference type="NCBI Taxonomy" id="1888195"/>
    <lineage>
        <taxon>Bacteria</taxon>
        <taxon>Bacillati</taxon>
        <taxon>Bacillota</taxon>
        <taxon>Bacilli</taxon>
        <taxon>Lactobacillales</taxon>
        <taxon>Streptococcaceae</taxon>
        <taxon>Streptococcus</taxon>
    </lineage>
</organism>
<dbReference type="SUPFAM" id="SSF53756">
    <property type="entry name" value="UDP-Glycosyltransferase/glycogen phosphorylase"/>
    <property type="match status" value="1"/>
</dbReference>
<dbReference type="GO" id="GO:0030247">
    <property type="term" value="F:polysaccharide binding"/>
    <property type="evidence" value="ECO:0007669"/>
    <property type="project" value="InterPro"/>
</dbReference>
<dbReference type="GO" id="GO:0016740">
    <property type="term" value="F:transferase activity"/>
    <property type="evidence" value="ECO:0007669"/>
    <property type="project" value="UniProtKB-KW"/>
</dbReference>
<sequence length="409" mass="46981">MNKLISTYKNEGTRATLRKISHKLKSIKYPSGEMSPKIDMSAIPVMPQLEDLIKADYIHQPYVKPEKLDKDRLNIAWVTPPVGPGGGGHTTISRFVKYLQSQGHRLTFYLYRNNTIPQSAKEAQDIFERSYKLNVPVKEIEEFQDEDVVFATSWETAYAVFNLIGENLHKFYFVQDFEPIFYGVGSRYKLAEATYKFGFYGITAGAWLPDKVKEYGMEADYFNFGADIDIYRPKAPILKKKKIAFYARAHTERRGFELGVMALKIFKEKHPEYEIEFFGQEMSNYDIPFEFTDRGILNKQELAEIYHESVACLVLSLTNVSLLPLELLVAGCVPVMNTGDNNTKVLGDNTDIVYAEAYPIDLATKLSEVVEREAISEYAEEISQKYQATSWEESYKKVEEIILREVTRV</sequence>
<accession>A0A917EFI9</accession>
<dbReference type="InterPro" id="IPR048510">
    <property type="entry name" value="WsaF_N"/>
</dbReference>
<proteinExistence type="predicted"/>
<dbReference type="Gene3D" id="3.40.50.11090">
    <property type="match status" value="1"/>
</dbReference>
<dbReference type="OrthoDB" id="9797829at2"/>
<reference evidence="3" key="1">
    <citation type="journal article" date="2014" name="Int. J. Syst. Evol. Microbiol.">
        <title>Complete genome sequence of Corynebacterium casei LMG S-19264T (=DSM 44701T), isolated from a smear-ripened cheese.</title>
        <authorList>
            <consortium name="US DOE Joint Genome Institute (JGI-PGF)"/>
            <person name="Walter F."/>
            <person name="Albersmeier A."/>
            <person name="Kalinowski J."/>
            <person name="Ruckert C."/>
        </authorList>
    </citation>
    <scope>NUCLEOTIDE SEQUENCE</scope>
    <source>
        <strain evidence="3">CGMCC 1.15533</strain>
    </source>
</reference>
<dbReference type="Pfam" id="PF21374">
    <property type="entry name" value="WsaF_N"/>
    <property type="match status" value="1"/>
</dbReference>
<name>A0A917EFI9_9STRE</name>
<keyword evidence="4" id="KW-1185">Reference proteome</keyword>
<evidence type="ECO:0000313" key="4">
    <source>
        <dbReference type="Proteomes" id="UP000660801"/>
    </source>
</evidence>
<gene>
    <name evidence="3" type="ORF">GCM10011510_06390</name>
</gene>
<evidence type="ECO:0000259" key="1">
    <source>
        <dbReference type="Pfam" id="PF21374"/>
    </source>
</evidence>